<proteinExistence type="predicted"/>
<evidence type="ECO:0000313" key="1">
    <source>
        <dbReference type="EMBL" id="UUX33882.1"/>
    </source>
</evidence>
<keyword evidence="2" id="KW-1185">Reference proteome</keyword>
<sequence>MVAVEILSRPSRKNENAQTAIIENWHGLYRRDSRFLYTEATLILPKKMRKVSK</sequence>
<evidence type="ECO:0000313" key="2">
    <source>
        <dbReference type="Proteomes" id="UP001315967"/>
    </source>
</evidence>
<accession>A0ABY5P5A4</accession>
<organism evidence="1 2">
    <name type="scientific">Fundicoccus culcitae</name>
    <dbReference type="NCBI Taxonomy" id="2969821"/>
    <lineage>
        <taxon>Bacteria</taxon>
        <taxon>Bacillati</taxon>
        <taxon>Bacillota</taxon>
        <taxon>Bacilli</taxon>
        <taxon>Lactobacillales</taxon>
        <taxon>Aerococcaceae</taxon>
        <taxon>Fundicoccus</taxon>
    </lineage>
</organism>
<protein>
    <submittedName>
        <fullName evidence="1">Uncharacterized protein</fullName>
    </submittedName>
</protein>
<reference evidence="1 2" key="1">
    <citation type="submission" date="2022-08" db="EMBL/GenBank/DDBJ databases">
        <title>Aerococcaceae sp. nov isolated from spoiled eye mask.</title>
        <authorList>
            <person name="Zhou G."/>
            <person name="Xie X.-B."/>
            <person name="Shi Q.-S."/>
            <person name="Wang Y.-S."/>
            <person name="Wen X."/>
            <person name="Peng H."/>
            <person name="Yang X.-J."/>
            <person name="Tao H.-B."/>
            <person name="Huang X.-M."/>
        </authorList>
    </citation>
    <scope>NUCLEOTIDE SEQUENCE [LARGE SCALE GENOMIC DNA]</scope>
    <source>
        <strain evidence="2">DM20194951</strain>
    </source>
</reference>
<dbReference type="EMBL" id="CP102453">
    <property type="protein sequence ID" value="UUX33882.1"/>
    <property type="molecule type" value="Genomic_DNA"/>
</dbReference>
<gene>
    <name evidence="1" type="ORF">NRE15_13515</name>
</gene>
<dbReference type="RefSeq" id="WP_313793385.1">
    <property type="nucleotide sequence ID" value="NZ_CP102453.1"/>
</dbReference>
<dbReference type="Proteomes" id="UP001315967">
    <property type="component" value="Chromosome"/>
</dbReference>
<name>A0ABY5P5A4_9LACT</name>